<dbReference type="Proteomes" id="UP000199317">
    <property type="component" value="Unassembled WGS sequence"/>
</dbReference>
<dbReference type="OrthoDB" id="7869882at2"/>
<evidence type="ECO:0000313" key="2">
    <source>
        <dbReference type="Proteomes" id="UP000199317"/>
    </source>
</evidence>
<dbReference type="EMBL" id="FNJL01000017">
    <property type="protein sequence ID" value="SDP60140.1"/>
    <property type="molecule type" value="Genomic_DNA"/>
</dbReference>
<dbReference type="AlphaFoldDB" id="A0A1H0U267"/>
<gene>
    <name evidence="1" type="ORF">SAMN04489708_11775</name>
</gene>
<evidence type="ECO:0000313" key="1">
    <source>
        <dbReference type="EMBL" id="SDP60140.1"/>
    </source>
</evidence>
<name>A0A1H0U267_9BURK</name>
<dbReference type="RefSeq" id="WP_092835623.1">
    <property type="nucleotide sequence ID" value="NZ_CP028290.1"/>
</dbReference>
<sequence length="237" mass="24701">MTTDNDNSAKDRSAFETSIWMLKVEMGNAGAHMTIDANARLAYTRQIDAMANELRTQALSGRITWAQAAQQAQDTRNVIMEVVRGRSTPFGRAMAQQLKADGKTLNELIARKVQQLHGPGAQFDRLTAAQQNGVYAEIVKSAGKSNPRVTQTMRGLSRAGRGLIVLSLALSVYNVATAQDKVEAAGREVTVTGAGIGGGIAGGALAGLACGPGAPVCVAVGAFVGGALAAFGVDMLW</sequence>
<proteinExistence type="predicted"/>
<reference evidence="2" key="1">
    <citation type="submission" date="2016-10" db="EMBL/GenBank/DDBJ databases">
        <authorList>
            <person name="Varghese N."/>
            <person name="Submissions S."/>
        </authorList>
    </citation>
    <scope>NUCLEOTIDE SEQUENCE [LARGE SCALE GENOMIC DNA]</scope>
    <source>
        <strain evidence="2">DSM 17101</strain>
    </source>
</reference>
<accession>A0A1H0U267</accession>
<keyword evidence="2" id="KW-1185">Reference proteome</keyword>
<organism evidence="1 2">
    <name type="scientific">Paracidovorax cattleyae</name>
    <dbReference type="NCBI Taxonomy" id="80868"/>
    <lineage>
        <taxon>Bacteria</taxon>
        <taxon>Pseudomonadati</taxon>
        <taxon>Pseudomonadota</taxon>
        <taxon>Betaproteobacteria</taxon>
        <taxon>Burkholderiales</taxon>
        <taxon>Comamonadaceae</taxon>
        <taxon>Paracidovorax</taxon>
    </lineage>
</organism>
<protein>
    <submittedName>
        <fullName evidence="1">Uncharacterized protein</fullName>
    </submittedName>
</protein>